<dbReference type="Proteomes" id="UP000000589">
    <property type="component" value="Chromosome 13"/>
</dbReference>
<reference evidence="2 4" key="2">
    <citation type="journal article" date="2011" name="PLoS Biol.">
        <title>Modernizing reference genome assemblies.</title>
        <authorList>
            <person name="Church D.M."/>
            <person name="Schneider V.A."/>
            <person name="Graves T."/>
            <person name="Auger K."/>
            <person name="Cunningham F."/>
            <person name="Bouk N."/>
            <person name="Chen H.C."/>
            <person name="Agarwala R."/>
            <person name="McLaren W.M."/>
            <person name="Ritchie G.R."/>
            <person name="Albracht D."/>
            <person name="Kremitzki M."/>
            <person name="Rock S."/>
            <person name="Kotkiewicz H."/>
            <person name="Kremitzki C."/>
            <person name="Wollam A."/>
            <person name="Trani L."/>
            <person name="Fulton L."/>
            <person name="Fulton R."/>
            <person name="Matthews L."/>
            <person name="Whitehead S."/>
            <person name="Chow W."/>
            <person name="Torrance J."/>
            <person name="Dunn M."/>
            <person name="Harden G."/>
            <person name="Threadgold G."/>
            <person name="Wood J."/>
            <person name="Collins J."/>
            <person name="Heath P."/>
            <person name="Griffiths G."/>
            <person name="Pelan S."/>
            <person name="Grafham D."/>
            <person name="Eichler E.E."/>
            <person name="Weinstock G."/>
            <person name="Mardis E.R."/>
            <person name="Wilson R.K."/>
            <person name="Howe K."/>
            <person name="Flicek P."/>
            <person name="Hubbard T."/>
        </authorList>
    </citation>
    <scope>NUCLEOTIDE SEQUENCE [LARGE SCALE GENOMIC DNA]</scope>
    <source>
        <strain evidence="2 4">C57BL/6J</strain>
    </source>
</reference>
<dbReference type="SMR" id="A0A286YCE5"/>
<evidence type="ECO:0007829" key="5">
    <source>
        <dbReference type="PeptideAtlas" id="A0A286YCE5"/>
    </source>
</evidence>
<reference evidence="2" key="3">
    <citation type="submission" date="2025-08" db="UniProtKB">
        <authorList>
            <consortium name="Ensembl"/>
        </authorList>
    </citation>
    <scope>IDENTIFICATION</scope>
    <source>
        <strain evidence="2">C57BL/6J</strain>
    </source>
</reference>
<dbReference type="AGR" id="MGI:1913504"/>
<dbReference type="MGI" id="MGI:1913504">
    <property type="gene designation" value="Dimt1"/>
</dbReference>
<dbReference type="ExpressionAtlas" id="A0A286YCE5">
    <property type="expression patterns" value="baseline and differential"/>
</dbReference>
<keyword evidence="4" id="KW-1185">Reference proteome</keyword>
<dbReference type="VEuPathDB" id="HostDB:ENSMUSG00000021692"/>
<keyword evidence="5 6" id="KW-1267">Proteomics identification</keyword>
<reference evidence="2" key="4">
    <citation type="submission" date="2025-09" db="UniProtKB">
        <authorList>
            <consortium name="Ensembl"/>
        </authorList>
    </citation>
    <scope>IDENTIFICATION</scope>
    <source>
        <strain evidence="2">C57BL/6J</strain>
    </source>
</reference>
<organism evidence="2 4">
    <name type="scientific">Mus musculus</name>
    <name type="common">Mouse</name>
    <dbReference type="NCBI Taxonomy" id="10090"/>
    <lineage>
        <taxon>Eukaryota</taxon>
        <taxon>Metazoa</taxon>
        <taxon>Chordata</taxon>
        <taxon>Craniata</taxon>
        <taxon>Vertebrata</taxon>
        <taxon>Euteleostomi</taxon>
        <taxon>Mammalia</taxon>
        <taxon>Eutheria</taxon>
        <taxon>Euarchontoglires</taxon>
        <taxon>Glires</taxon>
        <taxon>Rodentia</taxon>
        <taxon>Myomorpha</taxon>
        <taxon>Muroidea</taxon>
        <taxon>Muridae</taxon>
        <taxon>Murinae</taxon>
        <taxon>Mus</taxon>
        <taxon>Mus</taxon>
    </lineage>
</organism>
<sequence length="71" mass="8205">MPKAKSAASSRRRDRQEQRRELKRAGGLMFNTGIGQHILKNPLIVNSIIDKTVNLRPNHTEFVPQEKIWLL</sequence>
<dbReference type="Antibodypedia" id="23684">
    <property type="antibodies" value="161 antibodies from 25 providers"/>
</dbReference>
<dbReference type="ProteomicsDB" id="320636"/>
<dbReference type="Bgee" id="ENSMUSG00000021692">
    <property type="expression patterns" value="Expressed in epiblast (generic) and 69 other cell types or tissues"/>
</dbReference>
<dbReference type="Ensembl" id="ENSMUST00000224052.2">
    <property type="protein sequence ID" value="ENSMUSP00000152938.2"/>
    <property type="gene ID" value="ENSMUSG00000021692.10"/>
</dbReference>
<evidence type="ECO:0000313" key="2">
    <source>
        <dbReference type="Ensembl" id="ENSMUSP00000152938.2"/>
    </source>
</evidence>
<gene>
    <name evidence="2 3" type="primary">Dimt1</name>
</gene>
<dbReference type="AlphaFoldDB" id="A0A286YCE5"/>
<proteinExistence type="evidence at protein level"/>
<name>A0A286YCE5_MOUSE</name>
<evidence type="ECO:0000256" key="1">
    <source>
        <dbReference type="SAM" id="MobiDB-lite"/>
    </source>
</evidence>
<accession>A0A286YCE5</accession>
<feature type="region of interest" description="Disordered" evidence="1">
    <location>
        <begin position="1"/>
        <end position="20"/>
    </location>
</feature>
<protein>
    <submittedName>
        <fullName evidence="2">DIM1 rRNA methyltransferase and ribosome maturation factor</fullName>
    </submittedName>
</protein>
<evidence type="ECO:0000313" key="4">
    <source>
        <dbReference type="Proteomes" id="UP000000589"/>
    </source>
</evidence>
<dbReference type="GeneTree" id="ENSGT00950000183142"/>
<evidence type="ECO:0000313" key="3">
    <source>
        <dbReference type="MGI" id="MGI:1913504"/>
    </source>
</evidence>
<reference evidence="2 4" key="1">
    <citation type="journal article" date="2009" name="PLoS Biol.">
        <title>Lineage-specific biology revealed by a finished genome assembly of the mouse.</title>
        <authorList>
            <consortium name="Mouse Genome Sequencing Consortium"/>
            <person name="Church D.M."/>
            <person name="Goodstadt L."/>
            <person name="Hillier L.W."/>
            <person name="Zody M.C."/>
            <person name="Goldstein S."/>
            <person name="She X."/>
            <person name="Bult C.J."/>
            <person name="Agarwala R."/>
            <person name="Cherry J.L."/>
            <person name="DiCuccio M."/>
            <person name="Hlavina W."/>
            <person name="Kapustin Y."/>
            <person name="Meric P."/>
            <person name="Maglott D."/>
            <person name="Birtle Z."/>
            <person name="Marques A.C."/>
            <person name="Graves T."/>
            <person name="Zhou S."/>
            <person name="Teague B."/>
            <person name="Potamousis K."/>
            <person name="Churas C."/>
            <person name="Place M."/>
            <person name="Herschleb J."/>
            <person name="Runnheim R."/>
            <person name="Forrest D."/>
            <person name="Amos-Landgraf J."/>
            <person name="Schwartz D.C."/>
            <person name="Cheng Z."/>
            <person name="Lindblad-Toh K."/>
            <person name="Eichler E.E."/>
            <person name="Ponting C.P."/>
        </authorList>
    </citation>
    <scope>NUCLEOTIDE SEQUENCE [LARGE SCALE GENOMIC DNA]</scope>
    <source>
        <strain evidence="2 4">C57BL/6J</strain>
    </source>
</reference>
<evidence type="ECO:0007829" key="6">
    <source>
        <dbReference type="ProteomicsDB" id="A0A286YCE5"/>
    </source>
</evidence>